<dbReference type="InterPro" id="IPR014043">
    <property type="entry name" value="Acyl_transferase_dom"/>
</dbReference>
<dbReference type="Gene3D" id="3.40.47.10">
    <property type="match status" value="3"/>
</dbReference>
<evidence type="ECO:0000313" key="4">
    <source>
        <dbReference type="Proteomes" id="UP000295680"/>
    </source>
</evidence>
<dbReference type="Gene3D" id="3.40.366.10">
    <property type="entry name" value="Malonyl-Coenzyme A Acyl Carrier Protein, domain 2"/>
    <property type="match status" value="2"/>
</dbReference>
<dbReference type="PANTHER" id="PTHR43074">
    <property type="entry name" value="OMEGA-3 POLYUNSATURATED FATTY ACID SYNTHASE PFAB-RELATED"/>
    <property type="match status" value="1"/>
</dbReference>
<comment type="similarity">
    <text evidence="1">Belongs to the thiolase-like superfamily. Beta-ketoacyl-ACP synthases family.</text>
</comment>
<dbReference type="InterPro" id="IPR014031">
    <property type="entry name" value="Ketoacyl_synth_C"/>
</dbReference>
<reference evidence="3 4" key="1">
    <citation type="submission" date="2019-03" db="EMBL/GenBank/DDBJ databases">
        <title>Genomic Encyclopedia of Type Strains, Phase IV (KMG-IV): sequencing the most valuable type-strain genomes for metagenomic binning, comparative biology and taxonomic classification.</title>
        <authorList>
            <person name="Goeker M."/>
        </authorList>
    </citation>
    <scope>NUCLEOTIDE SEQUENCE [LARGE SCALE GENOMIC DNA]</scope>
    <source>
        <strain evidence="3 4">DSM 45934</strain>
    </source>
</reference>
<dbReference type="InterPro" id="IPR029069">
    <property type="entry name" value="HotDog_dom_sf"/>
</dbReference>
<dbReference type="Proteomes" id="UP000295680">
    <property type="component" value="Unassembled WGS sequence"/>
</dbReference>
<comment type="caution">
    <text evidence="3">The sequence shown here is derived from an EMBL/GenBank/DDBJ whole genome shotgun (WGS) entry which is preliminary data.</text>
</comment>
<dbReference type="SMART" id="SM00827">
    <property type="entry name" value="PKS_AT"/>
    <property type="match status" value="1"/>
</dbReference>
<evidence type="ECO:0000256" key="1">
    <source>
        <dbReference type="RuleBase" id="RU003694"/>
    </source>
</evidence>
<proteinExistence type="inferred from homology"/>
<keyword evidence="4" id="KW-1185">Reference proteome</keyword>
<dbReference type="SUPFAM" id="SSF53901">
    <property type="entry name" value="Thiolase-like"/>
    <property type="match status" value="3"/>
</dbReference>
<dbReference type="SUPFAM" id="SSF52151">
    <property type="entry name" value="FabD/lysophospholipase-like"/>
    <property type="match status" value="1"/>
</dbReference>
<dbReference type="InterPro" id="IPR052568">
    <property type="entry name" value="PKS-FAS_Synthase"/>
</dbReference>
<evidence type="ECO:0000259" key="2">
    <source>
        <dbReference type="PROSITE" id="PS52004"/>
    </source>
</evidence>
<accession>A0A4V6NNZ1</accession>
<dbReference type="EMBL" id="SLWS01000003">
    <property type="protein sequence ID" value="TCO60620.1"/>
    <property type="molecule type" value="Genomic_DNA"/>
</dbReference>
<evidence type="ECO:0000313" key="3">
    <source>
        <dbReference type="EMBL" id="TCO60620.1"/>
    </source>
</evidence>
<dbReference type="OrthoDB" id="9778690at2"/>
<keyword evidence="1" id="KW-0808">Transferase</keyword>
<dbReference type="InterPro" id="IPR014030">
    <property type="entry name" value="Ketoacyl_synth_N"/>
</dbReference>
<dbReference type="Pfam" id="PF02801">
    <property type="entry name" value="Ketoacyl-synt_C"/>
    <property type="match status" value="1"/>
</dbReference>
<dbReference type="PROSITE" id="PS52004">
    <property type="entry name" value="KS3_2"/>
    <property type="match status" value="1"/>
</dbReference>
<name>A0A4V6NNZ1_9PSEU</name>
<dbReference type="Gene3D" id="3.10.129.10">
    <property type="entry name" value="Hotdog Thioesterase"/>
    <property type="match status" value="4"/>
</dbReference>
<dbReference type="Pfam" id="PF07977">
    <property type="entry name" value="FabA"/>
    <property type="match status" value="2"/>
</dbReference>
<dbReference type="InterPro" id="IPR016035">
    <property type="entry name" value="Acyl_Trfase/lysoPLipase"/>
</dbReference>
<feature type="domain" description="Ketosynthase family 3 (KS3)" evidence="2">
    <location>
        <begin position="1"/>
        <end position="405"/>
    </location>
</feature>
<organism evidence="3 4">
    <name type="scientific">Actinocrispum wychmicini</name>
    <dbReference type="NCBI Taxonomy" id="1213861"/>
    <lineage>
        <taxon>Bacteria</taxon>
        <taxon>Bacillati</taxon>
        <taxon>Actinomycetota</taxon>
        <taxon>Actinomycetes</taxon>
        <taxon>Pseudonocardiales</taxon>
        <taxon>Pseudonocardiaceae</taxon>
        <taxon>Actinocrispum</taxon>
    </lineage>
</organism>
<dbReference type="InterPro" id="IPR020841">
    <property type="entry name" value="PKS_Beta-ketoAc_synthase_dom"/>
</dbReference>
<dbReference type="InterPro" id="IPR001227">
    <property type="entry name" value="Ac_transferase_dom_sf"/>
</dbReference>
<dbReference type="InterPro" id="IPR016039">
    <property type="entry name" value="Thiolase-like"/>
</dbReference>
<sequence length="2075" mass="224070">MELAIVGMACLLPGAESPEEFWDALRSGRDLRTEGGREVFGTDASVPGGWGDERHRITATRGGFVPDTGPEKVIRWPLRVARQALADAGIPADVLGRTGLILGNYAFPTEESTNLALPLIHRAVTEGVRGLAVPPVEDRDYRGLRPFGLPVEVVGDTLGLGGPRIALDAACSSMLYALALARDYLAAGMADVVLAGAVCAPDPVLIHLSFSNLHAFPRNGVSQPFDTDSTGIVTGQGAGVFVVKRLADAIRDEDRIHAVVESIGLSNDGARGHMLTPDVDGQLDAYRHAYAGIDKSTVDYIECHATGTPIGDSTELRGVEAFFGQPPALGSVKGNVGHLLTVAGFTSMLKVILAMRAGVLPPTLGVSEPLAEQVVRTERPWTGTRRAGVSAFGFGGTNAHVVIADKPARVPQDDDPVRPPRLAVVGIGVRLGDVRTLPDLARVVRTGEPVLRPRPDDRWFGADKLDPPAARLGPAGYIDHAEVDLAAYHIPPADLGQFNPQHAVLFEAAEAALTDAALPRRSRVAVVVAMEMEPRTHTHRARFDIGAHLRTEVTLPPEAMDRLEAAVRDAVHEPLGANEVLSYIGNIMASRVSASRDFTGPSFTVSSSARALEVAGLLLMDPSIEAVVVGAVDLACGVENVLARTSSTPPGDGATVLVVTRPGETGYATIDAIRIGGDPFADTGISPDQVDYLEVDHPAALAEAYQTGGDELTCAVGSLTPLVGDTQQCALLASVAKVALCLHQAQLPPTPESFAMDPTGTPWCRLEAPQPWLRRGPKRIAAVGSAGVHLIMSSAAPAQRLGYSGPFIIPLSADTGRELAEAAARCLADVDAGKVPHTPSGRYTAVVVATDTARLRQELLAAQRDLRAVIDQGGEWTTPSGSYCTARPIGPDGRVAFVYPGAFTTYPGAGRDVFGLFPQLLADFEDESEGRFDHARLFPRARAGVDRRAMLRHEADLQEDIPVMLAAGTNIAVLHTRMLRDVLGLRPDGGFGYSLGESSMLFALGVWDPAHRDDGALAASPLFQDQLRGPKHLVRRTWRLPDDTPDSEVWSTHVVLAAVDDVRAAIDGLDRVFVTHVNTPGEVVLAGDPVQCRDVIARLGCRAAKAPANHVMHCPIVDPELDALAELNDYPLGTPAEGLELLSAYDYSEVGPIDRSVIAERIAYTLCSTVDFSRLVRTAHQRGFRYFVEVGPGATCTRWVTETLAGAEHLAVSVDRRGAAGATVLAQALARLISHGLKIDLGRLFGPAAPEAPARRTHTVRCGGEAIVDRVRRAAQAIEPQEVVTVEREPALRTMAGTIAQAHRAVLRAHTAVQERALDALYSTKDDVVWGPDDLLEFASGKVANVFGPRFAEADSYPTRVRLPEPPYLFVSRVVDIQGTTGTFEPASIITEYDIPNDAWYTVDGLTPCAVTIEAGQCDLLLISYLGIDFRTRGERRYRLLDSRLVFHGGLPRAGQTLRYEIAINRFVWNGDSLLFFFGYRCYADGQLILELLDACAGFFSPDELDDSRGVVATAADHRRRAAFKKTWFKPLARTDRTELSTSDLAKLAAGRPGDVFGPEWDQRADAANRSLRLPGEMLRMVDSIPRIDRLGGPCGLGALTAIKQLDPDGWYFRCHFPGDPVLAGSLVAEGGVQLLQVYAVYLGMHLVLPDAEFQSVPGLRTEVKVRGQITPATEKIRYEAEITGLTLLPRPTVVADITVYDGDKPIISMRDFGIQVREKPGTPYRPGPGGVPEFLGRRNHRGEPAFINELHLAHAAKGDLGVAMGPEFDVYGQRRAPHIPNGDFQFVDRIMSLDGIRGRLTPGAVMHTEYDSPPEAWYYATNAAMPNCVYMETSLQAAILLGYYLGATLASPTEEYSIRNLDGQATLVKDVDLKGRTIRQRSTLLSSQAVPGATLQRFSYELSCDDEVFYVGESLFGYFTADALANQVGLDAGKSVPPWRPVDEVVVDGGKYGKGYVYGRRQIDPTDWYFDCHFHRDPVMPGSLGVEAVLEALRRYVTDTGLAGDSPTFALPVGVAMSWKYRGQILRTDPEMAFELHVKDIRHEPDRLLVIADANVWRGSLRIYELTDLAVEAR</sequence>
<dbReference type="SMART" id="SM00825">
    <property type="entry name" value="PKS_KS"/>
    <property type="match status" value="1"/>
</dbReference>
<dbReference type="GO" id="GO:0016746">
    <property type="term" value="F:acyltransferase activity"/>
    <property type="evidence" value="ECO:0007669"/>
    <property type="project" value="InterPro"/>
</dbReference>
<dbReference type="SUPFAM" id="SSF54637">
    <property type="entry name" value="Thioesterase/thiol ester dehydrase-isomerase"/>
    <property type="match status" value="4"/>
</dbReference>
<dbReference type="Pfam" id="PF00109">
    <property type="entry name" value="ketoacyl-synt"/>
    <property type="match status" value="2"/>
</dbReference>
<dbReference type="CDD" id="cd00833">
    <property type="entry name" value="PKS"/>
    <property type="match status" value="1"/>
</dbReference>
<protein>
    <submittedName>
        <fullName evidence="3">PfaB family protein</fullName>
    </submittedName>
</protein>
<gene>
    <name evidence="3" type="ORF">EV192_103195</name>
</gene>
<dbReference type="PANTHER" id="PTHR43074:SF1">
    <property type="entry name" value="BETA-KETOACYL SYNTHASE FAMILY PROTEIN-RELATED"/>
    <property type="match status" value="1"/>
</dbReference>
<dbReference type="InterPro" id="IPR013114">
    <property type="entry name" value="FabA_FabZ"/>
</dbReference>
<dbReference type="RefSeq" id="WP_132115749.1">
    <property type="nucleotide sequence ID" value="NZ_SLWS01000003.1"/>
</dbReference>